<dbReference type="Proteomes" id="UP000803844">
    <property type="component" value="Unassembled WGS sequence"/>
</dbReference>
<proteinExistence type="predicted"/>
<organism evidence="2 3">
    <name type="scientific">Cryphonectria parasitica (strain ATCC 38755 / EP155)</name>
    <dbReference type="NCBI Taxonomy" id="660469"/>
    <lineage>
        <taxon>Eukaryota</taxon>
        <taxon>Fungi</taxon>
        <taxon>Dikarya</taxon>
        <taxon>Ascomycota</taxon>
        <taxon>Pezizomycotina</taxon>
        <taxon>Sordariomycetes</taxon>
        <taxon>Sordariomycetidae</taxon>
        <taxon>Diaporthales</taxon>
        <taxon>Cryphonectriaceae</taxon>
        <taxon>Cryphonectria-Endothia species complex</taxon>
        <taxon>Cryphonectria</taxon>
    </lineage>
</organism>
<feature type="compositionally biased region" description="Low complexity" evidence="1">
    <location>
        <begin position="14"/>
        <end position="33"/>
    </location>
</feature>
<name>A0A9P4XY99_CRYP1</name>
<comment type="caution">
    <text evidence="2">The sequence shown here is derived from an EMBL/GenBank/DDBJ whole genome shotgun (WGS) entry which is preliminary data.</text>
</comment>
<dbReference type="OrthoDB" id="10361861at2759"/>
<feature type="region of interest" description="Disordered" evidence="1">
    <location>
        <begin position="1"/>
        <end position="45"/>
    </location>
</feature>
<accession>A0A9P4XY99</accession>
<keyword evidence="3" id="KW-1185">Reference proteome</keyword>
<dbReference type="RefSeq" id="XP_040774097.1">
    <property type="nucleotide sequence ID" value="XM_040923559.1"/>
</dbReference>
<dbReference type="GeneID" id="63840688"/>
<evidence type="ECO:0000256" key="1">
    <source>
        <dbReference type="SAM" id="MobiDB-lite"/>
    </source>
</evidence>
<sequence length="270" mass="29836">MGFFHHHEKSSDNPPAYQGQQQQQAYQQSYQSGPPQPGPYPFSIFSPPQDPNHIVFTIADLGKGHDALVSPNHSPANPAYRIEYTSDGFKCLRTPLPSLDPRGAVLAGSAISRKNTTSTAGRVHLEYPWGKWDYNPLSPATELWKSDVGLLNGTSGMSWHLIKPVEAQTTGRFAVRCFDTAERGYPTVASFEMENWDFGVLSVHAGVVRSQQQLDEIVVLSFAVMDYIRVVIRSTGGVQKRPGGGNNNDKQFWMTMALSQQAQNQQAQGN</sequence>
<dbReference type="EMBL" id="MU032349">
    <property type="protein sequence ID" value="KAF3763118.1"/>
    <property type="molecule type" value="Genomic_DNA"/>
</dbReference>
<evidence type="ECO:0000313" key="3">
    <source>
        <dbReference type="Proteomes" id="UP000803844"/>
    </source>
</evidence>
<evidence type="ECO:0000313" key="2">
    <source>
        <dbReference type="EMBL" id="KAF3763118.1"/>
    </source>
</evidence>
<reference evidence="2" key="1">
    <citation type="journal article" date="2020" name="Phytopathology">
        <title>Genome sequence of the chestnut blight fungus Cryphonectria parasitica EP155: A fundamental resource for an archetypical invasive plant pathogen.</title>
        <authorList>
            <person name="Crouch J.A."/>
            <person name="Dawe A."/>
            <person name="Aerts A."/>
            <person name="Barry K."/>
            <person name="Churchill A.C.L."/>
            <person name="Grimwood J."/>
            <person name="Hillman B."/>
            <person name="Milgroom M.G."/>
            <person name="Pangilinan J."/>
            <person name="Smith M."/>
            <person name="Salamov A."/>
            <person name="Schmutz J."/>
            <person name="Yadav J."/>
            <person name="Grigoriev I.V."/>
            <person name="Nuss D."/>
        </authorList>
    </citation>
    <scope>NUCLEOTIDE SEQUENCE</scope>
    <source>
        <strain evidence="2">EP155</strain>
    </source>
</reference>
<protein>
    <submittedName>
        <fullName evidence="2">Uncharacterized protein</fullName>
    </submittedName>
</protein>
<gene>
    <name evidence="2" type="ORF">M406DRAFT_356936</name>
</gene>
<dbReference type="AlphaFoldDB" id="A0A9P4XY99"/>